<keyword evidence="1" id="KW-0812">Transmembrane</keyword>
<reference evidence="3" key="1">
    <citation type="submission" date="2023-07" db="EMBL/GenBank/DDBJ databases">
        <title>Sequencing the genomes of 1000 actinobacteria strains.</title>
        <authorList>
            <person name="Klenk H.-P."/>
        </authorList>
    </citation>
    <scope>NUCLEOTIDE SEQUENCE</scope>
    <source>
        <strain evidence="3">DSM 44707</strain>
    </source>
</reference>
<dbReference type="PROSITE" id="PS50231">
    <property type="entry name" value="RICIN_B_LECTIN"/>
    <property type="match status" value="2"/>
</dbReference>
<dbReference type="Pfam" id="PF00652">
    <property type="entry name" value="Ricin_B_lectin"/>
    <property type="match status" value="1"/>
</dbReference>
<dbReference type="CDD" id="cd00161">
    <property type="entry name" value="beta-trefoil_Ricin-like"/>
    <property type="match status" value="1"/>
</dbReference>
<dbReference type="EMBL" id="JAVDYB010000001">
    <property type="protein sequence ID" value="MDR7274632.1"/>
    <property type="molecule type" value="Genomic_DNA"/>
</dbReference>
<name>A0AAE4C8H6_9ACTN</name>
<comment type="caution">
    <text evidence="3">The sequence shown here is derived from an EMBL/GenBank/DDBJ whole genome shotgun (WGS) entry which is preliminary data.</text>
</comment>
<keyword evidence="1" id="KW-0472">Membrane</keyword>
<feature type="domain" description="Ricin B lectin" evidence="2">
    <location>
        <begin position="332"/>
        <end position="500"/>
    </location>
</feature>
<keyword evidence="1" id="KW-1133">Transmembrane helix</keyword>
<keyword evidence="4" id="KW-1185">Reference proteome</keyword>
<sequence length="515" mass="55379">MTRMWRLPSPSGDRGSIPLAMMVVVVGSMIGALVGTLVLSQFAATRVDLRRVHALHAAQAGLDVASAHIRAIASASGSDRTKLPCGPLTGSLGGGSTAVYRVTVRYYLSDPQNRAEDWLTTNKVRCNASSGLGVVPAYAYLVSTGADQPTTTFTDVPTRVLNGTYTFKIDNTNVVGGLIHVSNNGGADLCMDAGSGTPPQDRVLEMQRCEPGKVSQMFAYNDNLTISLVSSRSGSEPLGMCLDVDSVTDGKPVVFRSCASPTRQSQRWSFDDNSQFRPTNSNGTMNTSLCIYVLTARSVGSQVSIKPCSGDATQIVFRQDSGVGAGAAGATTGQLINYRQFGRCLDVTNAVDNAPYLIAWPCKTRPNQADVKWNQRFTLPTVPNGPHSEMSTNHSQVGVIRSGSNNNYCMSSPGSTTTGAYVRFNIACPVGPIPRNQQWTVYGKTDSYSTSYQIKDGWGYCLQPQDQNAANPDYFNATNKVMKIFVGPCDGSTLQKWNAEVNKLDPVRLKDVNEK</sequence>
<evidence type="ECO:0000313" key="3">
    <source>
        <dbReference type="EMBL" id="MDR7274632.1"/>
    </source>
</evidence>
<dbReference type="Proteomes" id="UP001183643">
    <property type="component" value="Unassembled WGS sequence"/>
</dbReference>
<organism evidence="3 4">
    <name type="scientific">Catenuloplanes atrovinosus</name>
    <dbReference type="NCBI Taxonomy" id="137266"/>
    <lineage>
        <taxon>Bacteria</taxon>
        <taxon>Bacillati</taxon>
        <taxon>Actinomycetota</taxon>
        <taxon>Actinomycetes</taxon>
        <taxon>Micromonosporales</taxon>
        <taxon>Micromonosporaceae</taxon>
        <taxon>Catenuloplanes</taxon>
    </lineage>
</organism>
<feature type="transmembrane region" description="Helical" evidence="1">
    <location>
        <begin position="20"/>
        <end position="44"/>
    </location>
</feature>
<dbReference type="InterPro" id="IPR000772">
    <property type="entry name" value="Ricin_B_lectin"/>
</dbReference>
<gene>
    <name evidence="3" type="ORF">J2S41_001410</name>
</gene>
<protein>
    <recommendedName>
        <fullName evidence="2">Ricin B lectin domain-containing protein</fullName>
    </recommendedName>
</protein>
<evidence type="ECO:0000256" key="1">
    <source>
        <dbReference type="SAM" id="Phobius"/>
    </source>
</evidence>
<dbReference type="SMART" id="SM00458">
    <property type="entry name" value="RICIN"/>
    <property type="match status" value="2"/>
</dbReference>
<accession>A0AAE4C8H6</accession>
<proteinExistence type="predicted"/>
<dbReference type="Gene3D" id="2.80.10.50">
    <property type="match status" value="2"/>
</dbReference>
<feature type="domain" description="Ricin B lectin" evidence="2">
    <location>
        <begin position="176"/>
        <end position="318"/>
    </location>
</feature>
<evidence type="ECO:0000259" key="2">
    <source>
        <dbReference type="SMART" id="SM00458"/>
    </source>
</evidence>
<dbReference type="AlphaFoldDB" id="A0AAE4C8H6"/>
<evidence type="ECO:0000313" key="4">
    <source>
        <dbReference type="Proteomes" id="UP001183643"/>
    </source>
</evidence>
<dbReference type="SUPFAM" id="SSF50370">
    <property type="entry name" value="Ricin B-like lectins"/>
    <property type="match status" value="2"/>
</dbReference>
<dbReference type="InterPro" id="IPR035992">
    <property type="entry name" value="Ricin_B-like_lectins"/>
</dbReference>